<dbReference type="Pfam" id="PF02915">
    <property type="entry name" value="Rubrerythrin"/>
    <property type="match status" value="1"/>
</dbReference>
<dbReference type="EMBL" id="JAQNDN010000021">
    <property type="protein sequence ID" value="MDC0673076.1"/>
    <property type="molecule type" value="Genomic_DNA"/>
</dbReference>
<proteinExistence type="predicted"/>
<evidence type="ECO:0000313" key="2">
    <source>
        <dbReference type="EMBL" id="MDC0673076.1"/>
    </source>
</evidence>
<accession>A0ABT5BG02</accession>
<dbReference type="SUPFAM" id="SSF47240">
    <property type="entry name" value="Ferritin-like"/>
    <property type="match status" value="1"/>
</dbReference>
<keyword evidence="3" id="KW-1185">Reference proteome</keyword>
<protein>
    <submittedName>
        <fullName evidence="2">Ferritin family protein</fullName>
    </submittedName>
</protein>
<dbReference type="Proteomes" id="UP001217838">
    <property type="component" value="Unassembled WGS sequence"/>
</dbReference>
<evidence type="ECO:0000259" key="1">
    <source>
        <dbReference type="Pfam" id="PF02915"/>
    </source>
</evidence>
<gene>
    <name evidence="2" type="ORF">POL58_35305</name>
</gene>
<reference evidence="2 3" key="1">
    <citation type="submission" date="2022-11" db="EMBL/GenBank/DDBJ databases">
        <title>Minimal conservation of predation-associated metabolite biosynthetic gene clusters underscores biosynthetic potential of Myxococcota including descriptions for ten novel species: Archangium lansinium sp. nov., Myxococcus landrumus sp. nov., Nannocystis bai.</title>
        <authorList>
            <person name="Ahearne A."/>
            <person name="Stevens C."/>
            <person name="Dowd S."/>
        </authorList>
    </citation>
    <scope>NUCLEOTIDE SEQUENCE [LARGE SCALE GENOMIC DNA]</scope>
    <source>
        <strain evidence="2 3">NCELM</strain>
    </source>
</reference>
<name>A0ABT5BG02_9BACT</name>
<dbReference type="RefSeq" id="WP_272005563.1">
    <property type="nucleotide sequence ID" value="NZ_JAQNDN010000021.1"/>
</dbReference>
<organism evidence="2 3">
    <name type="scientific">Nannocystis radixulma</name>
    <dbReference type="NCBI Taxonomy" id="2995305"/>
    <lineage>
        <taxon>Bacteria</taxon>
        <taxon>Pseudomonadati</taxon>
        <taxon>Myxococcota</taxon>
        <taxon>Polyangia</taxon>
        <taxon>Nannocystales</taxon>
        <taxon>Nannocystaceae</taxon>
        <taxon>Nannocystis</taxon>
    </lineage>
</organism>
<feature type="domain" description="Rubrerythrin diiron-binding" evidence="1">
    <location>
        <begin position="57"/>
        <end position="158"/>
    </location>
</feature>
<dbReference type="Gene3D" id="1.20.1260.10">
    <property type="match status" value="1"/>
</dbReference>
<evidence type="ECO:0000313" key="3">
    <source>
        <dbReference type="Proteomes" id="UP001217838"/>
    </source>
</evidence>
<comment type="caution">
    <text evidence="2">The sequence shown here is derived from an EMBL/GenBank/DDBJ whole genome shotgun (WGS) entry which is preliminary data.</text>
</comment>
<dbReference type="InterPro" id="IPR009078">
    <property type="entry name" value="Ferritin-like_SF"/>
</dbReference>
<dbReference type="InterPro" id="IPR012347">
    <property type="entry name" value="Ferritin-like"/>
</dbReference>
<sequence>MHVAAAPRSSATWWAEIKTDPARLVAWLFAQYRGEVAAAGRILDLRDAHAQPDSRAHRLLTVIAEQERSHAAWVGELLQARGLALEVGGAAEVRYWKQTLPGIADLETGCAVGAHAERMRLARIEAIAGDPAAPSDIREVFARILPQERFHERAFRSLATPDSLEATRAAHELGRAVLGLEA</sequence>
<dbReference type="InterPro" id="IPR003251">
    <property type="entry name" value="Rr_diiron-bd_dom"/>
</dbReference>